<comment type="caution">
    <text evidence="2">The sequence shown here is derived from an EMBL/GenBank/DDBJ whole genome shotgun (WGS) entry which is preliminary data.</text>
</comment>
<gene>
    <name evidence="2" type="ORF">AZI86_12085</name>
</gene>
<proteinExistence type="predicted"/>
<name>A0A150WLS8_BDEBC</name>
<evidence type="ECO:0000313" key="2">
    <source>
        <dbReference type="EMBL" id="KYG64930.1"/>
    </source>
</evidence>
<reference evidence="2 3" key="1">
    <citation type="submission" date="2016-03" db="EMBL/GenBank/DDBJ databases">
        <authorList>
            <person name="Ploux O."/>
        </authorList>
    </citation>
    <scope>NUCLEOTIDE SEQUENCE [LARGE SCALE GENOMIC DNA]</scope>
    <source>
        <strain evidence="2 3">R0</strain>
    </source>
</reference>
<dbReference type="RefSeq" id="WP_061835441.1">
    <property type="nucleotide sequence ID" value="NZ_LUKE01000002.1"/>
</dbReference>
<evidence type="ECO:0000256" key="1">
    <source>
        <dbReference type="SAM" id="SignalP"/>
    </source>
</evidence>
<keyword evidence="3" id="KW-1185">Reference proteome</keyword>
<feature type="signal peptide" evidence="1">
    <location>
        <begin position="1"/>
        <end position="19"/>
    </location>
</feature>
<feature type="chain" id="PRO_5007573199" evidence="1">
    <location>
        <begin position="20"/>
        <end position="116"/>
    </location>
</feature>
<dbReference type="EMBL" id="LUKE01000002">
    <property type="protein sequence ID" value="KYG64930.1"/>
    <property type="molecule type" value="Genomic_DNA"/>
</dbReference>
<dbReference type="InterPro" id="IPR048910">
    <property type="entry name" value="Bflower_2"/>
</dbReference>
<keyword evidence="1" id="KW-0732">Signal</keyword>
<protein>
    <submittedName>
        <fullName evidence="2">Uncharacterized protein</fullName>
    </submittedName>
</protein>
<dbReference type="AlphaFoldDB" id="A0A150WLS8"/>
<organism evidence="2 3">
    <name type="scientific">Bdellovibrio bacteriovorus</name>
    <dbReference type="NCBI Taxonomy" id="959"/>
    <lineage>
        <taxon>Bacteria</taxon>
        <taxon>Pseudomonadati</taxon>
        <taxon>Bdellovibrionota</taxon>
        <taxon>Bdellovibrionia</taxon>
        <taxon>Bdellovibrionales</taxon>
        <taxon>Pseudobdellovibrionaceae</taxon>
        <taxon>Bdellovibrio</taxon>
    </lineage>
</organism>
<accession>A0A150WLS8</accession>
<dbReference type="Proteomes" id="UP000075320">
    <property type="component" value="Unassembled WGS sequence"/>
</dbReference>
<dbReference type="Pfam" id="PF21785">
    <property type="entry name" value="Bflower_2"/>
    <property type="match status" value="1"/>
</dbReference>
<sequence>MKSLIVLALSFAAAVPAMACTIQTSSGAYAGNVNGGMVTNSSGRPVGSVQGDVVYDYAGSPAGRVNTTSVQNIYGQNIGFVQGNAIFNLYGEQRGQGLNCTQEEKGAALLLVLGVR</sequence>
<evidence type="ECO:0000313" key="3">
    <source>
        <dbReference type="Proteomes" id="UP000075320"/>
    </source>
</evidence>